<evidence type="ECO:0000256" key="6">
    <source>
        <dbReference type="SAM" id="Phobius"/>
    </source>
</evidence>
<dbReference type="InParanoid" id="K5WQS4"/>
<feature type="transmembrane region" description="Helical" evidence="6">
    <location>
        <begin position="487"/>
        <end position="506"/>
    </location>
</feature>
<feature type="compositionally biased region" description="Acidic residues" evidence="5">
    <location>
        <begin position="602"/>
        <end position="616"/>
    </location>
</feature>
<keyword evidence="2 6" id="KW-0812">Transmembrane</keyword>
<feature type="region of interest" description="Disordered" evidence="5">
    <location>
        <begin position="548"/>
        <end position="619"/>
    </location>
</feature>
<protein>
    <submittedName>
        <fullName evidence="7">Uncharacterized protein</fullName>
    </submittedName>
</protein>
<evidence type="ECO:0000256" key="4">
    <source>
        <dbReference type="ARBA" id="ARBA00023136"/>
    </source>
</evidence>
<dbReference type="KEGG" id="abp:AGABI1DRAFT129980"/>
<dbReference type="GO" id="GO:0015087">
    <property type="term" value="F:cobalt ion transmembrane transporter activity"/>
    <property type="evidence" value="ECO:0007669"/>
    <property type="project" value="TreeGrafter"/>
</dbReference>
<name>K5WQS4_AGABU</name>
<evidence type="ECO:0000256" key="2">
    <source>
        <dbReference type="ARBA" id="ARBA00022692"/>
    </source>
</evidence>
<evidence type="ECO:0000256" key="1">
    <source>
        <dbReference type="ARBA" id="ARBA00004651"/>
    </source>
</evidence>
<accession>K5WQS4</accession>
<feature type="compositionally biased region" description="Basic residues" evidence="5">
    <location>
        <begin position="549"/>
        <end position="558"/>
    </location>
</feature>
<dbReference type="InterPro" id="IPR045863">
    <property type="entry name" value="CorA_TM1_TM2"/>
</dbReference>
<dbReference type="InterPro" id="IPR002523">
    <property type="entry name" value="MgTranspt_CorA/ZnTranspt_ZntB"/>
</dbReference>
<dbReference type="Pfam" id="PF01544">
    <property type="entry name" value="CorA"/>
    <property type="match status" value="1"/>
</dbReference>
<feature type="region of interest" description="Disordered" evidence="5">
    <location>
        <begin position="1"/>
        <end position="66"/>
    </location>
</feature>
<dbReference type="OrthoDB" id="3231000at2759"/>
<dbReference type="GeneID" id="18827116"/>
<feature type="transmembrane region" description="Helical" evidence="6">
    <location>
        <begin position="526"/>
        <end position="544"/>
    </location>
</feature>
<feature type="region of interest" description="Disordered" evidence="5">
    <location>
        <begin position="716"/>
        <end position="758"/>
    </location>
</feature>
<dbReference type="Gene3D" id="1.20.58.340">
    <property type="entry name" value="Magnesium transport protein CorA, transmembrane region"/>
    <property type="match status" value="1"/>
</dbReference>
<evidence type="ECO:0000313" key="8">
    <source>
        <dbReference type="Proteomes" id="UP000008493"/>
    </source>
</evidence>
<dbReference type="RefSeq" id="XP_007331564.1">
    <property type="nucleotide sequence ID" value="XM_007331502.1"/>
</dbReference>
<dbReference type="EMBL" id="JH971394">
    <property type="protein sequence ID" value="EKM77696.1"/>
    <property type="molecule type" value="Genomic_DNA"/>
</dbReference>
<dbReference type="PANTHER" id="PTHR46494">
    <property type="entry name" value="CORA FAMILY METAL ION TRANSPORTER (EUROFUNG)"/>
    <property type="match status" value="1"/>
</dbReference>
<evidence type="ECO:0000313" key="7">
    <source>
        <dbReference type="EMBL" id="EKM77696.1"/>
    </source>
</evidence>
<evidence type="ECO:0000256" key="5">
    <source>
        <dbReference type="SAM" id="MobiDB-lite"/>
    </source>
</evidence>
<dbReference type="GO" id="GO:0050897">
    <property type="term" value="F:cobalt ion binding"/>
    <property type="evidence" value="ECO:0007669"/>
    <property type="project" value="TreeGrafter"/>
</dbReference>
<dbReference type="GO" id="GO:0005886">
    <property type="term" value="C:plasma membrane"/>
    <property type="evidence" value="ECO:0007669"/>
    <property type="project" value="UniProtKB-SubCell"/>
</dbReference>
<dbReference type="GO" id="GO:0015095">
    <property type="term" value="F:magnesium ion transmembrane transporter activity"/>
    <property type="evidence" value="ECO:0007669"/>
    <property type="project" value="TreeGrafter"/>
</dbReference>
<evidence type="ECO:0000256" key="3">
    <source>
        <dbReference type="ARBA" id="ARBA00022989"/>
    </source>
</evidence>
<sequence length="758" mass="86833">MAQEGRGQGRRATFSESATRNLALTHRTPLLRRRTGTLPPEVDPKVIPREVPNPSHRHGTPSGPWPFLDLHVLPKPELKEPEKCPHKHPKNEPCWCRYPQSLYPNWTHTQQEKSRITKAIGDSSKWTIYPLAVNRDGIFKPLKRIDSEEWKKSDDSWNNFRFSKEQTNGCRVHALFVDHMAGQVMKILGAKYDIEPFFFSSSFGWIPTQYQESVVQGESDHITITLTFVRCISNLPNTSHAPAISGSAPLAQEDMAIKTNEYLWLESSYQLLSSDIISLHMIRHPKNGNTIISYHAPSEFRATTAKQLHDRFRLTGRSVYWSHIFKRSKDPTFTFLSLLWYALYAWDESLEALYNHLCTLESKVLEENDLDFTQELHRIRAHLLHYASLLEDFKKTVIFVRDTHHPALDNTDYFTPQESQCSKTLMNQECTNLLNQIERLELTRKMQDKRLTNVMQLGFSSVNIADSRRMHQLTEAAVRDSAAMKQIAYLTMVFLPASFVATAFGMNVSEINFGSTPSLSDYFATALPLTAVTIWIVVALQIQIEDKPSRRRRPRNPIRRSEPSPPPPPQISDEIVRSPTATSNPQDHHLRHAHTVLGGEIVLDDDDDDGDDDDKAEEDHDIYNARNNRYTEFKNSSLLKRLAWPISLTHAAYTNWRSDRPKRRKSTTRRTSPQRLETDNVHEGRNFIQSILPTYFTRSHRNGGPMTEAQRCVEDYRSQHSGSKHKSSGSNTSLPRSILRGSERASETVSPVGTEESC</sequence>
<keyword evidence="3 6" id="KW-1133">Transmembrane helix</keyword>
<proteinExistence type="predicted"/>
<dbReference type="GO" id="GO:0000287">
    <property type="term" value="F:magnesium ion binding"/>
    <property type="evidence" value="ECO:0007669"/>
    <property type="project" value="TreeGrafter"/>
</dbReference>
<feature type="region of interest" description="Disordered" evidence="5">
    <location>
        <begin position="657"/>
        <end position="678"/>
    </location>
</feature>
<dbReference type="SUPFAM" id="SSF144083">
    <property type="entry name" value="Magnesium transport protein CorA, transmembrane region"/>
    <property type="match status" value="1"/>
</dbReference>
<comment type="subcellular location">
    <subcellularLocation>
        <location evidence="1">Cell membrane</location>
        <topology evidence="1">Multi-pass membrane protein</topology>
    </subcellularLocation>
</comment>
<dbReference type="PANTHER" id="PTHR46494:SF1">
    <property type="entry name" value="CORA FAMILY METAL ION TRANSPORTER (EUROFUNG)"/>
    <property type="match status" value="1"/>
</dbReference>
<dbReference type="HOGENOM" id="CLU_018401_0_0_1"/>
<keyword evidence="8" id="KW-1185">Reference proteome</keyword>
<dbReference type="eggNOG" id="ENOG502SM33">
    <property type="taxonomic scope" value="Eukaryota"/>
</dbReference>
<dbReference type="Proteomes" id="UP000008493">
    <property type="component" value="Unassembled WGS sequence"/>
</dbReference>
<keyword evidence="4 6" id="KW-0472">Membrane</keyword>
<gene>
    <name evidence="7" type="ORF">AGABI1DRAFT_129980</name>
</gene>
<organism evidence="7 8">
    <name type="scientific">Agaricus bisporus var. burnettii (strain JB137-S8 / ATCC MYA-4627 / FGSC 10392)</name>
    <name type="common">White button mushroom</name>
    <dbReference type="NCBI Taxonomy" id="597362"/>
    <lineage>
        <taxon>Eukaryota</taxon>
        <taxon>Fungi</taxon>
        <taxon>Dikarya</taxon>
        <taxon>Basidiomycota</taxon>
        <taxon>Agaricomycotina</taxon>
        <taxon>Agaricomycetes</taxon>
        <taxon>Agaricomycetidae</taxon>
        <taxon>Agaricales</taxon>
        <taxon>Agaricineae</taxon>
        <taxon>Agaricaceae</taxon>
        <taxon>Agaricus</taxon>
    </lineage>
</organism>
<reference evidence="8" key="1">
    <citation type="journal article" date="2012" name="Proc. Natl. Acad. Sci. U.S.A.">
        <title>Genome sequence of the button mushroom Agaricus bisporus reveals mechanisms governing adaptation to a humic-rich ecological niche.</title>
        <authorList>
            <person name="Morin E."/>
            <person name="Kohler A."/>
            <person name="Baker A.R."/>
            <person name="Foulongne-Oriol M."/>
            <person name="Lombard V."/>
            <person name="Nagy L.G."/>
            <person name="Ohm R.A."/>
            <person name="Patyshakuliyeva A."/>
            <person name="Brun A."/>
            <person name="Aerts A.L."/>
            <person name="Bailey A.M."/>
            <person name="Billette C."/>
            <person name="Coutinho P.M."/>
            <person name="Deakin G."/>
            <person name="Doddapaneni H."/>
            <person name="Floudas D."/>
            <person name="Grimwood J."/>
            <person name="Hilden K."/>
            <person name="Kuees U."/>
            <person name="LaButti K.M."/>
            <person name="Lapidus A."/>
            <person name="Lindquist E.A."/>
            <person name="Lucas S.M."/>
            <person name="Murat C."/>
            <person name="Riley R.W."/>
            <person name="Salamov A.A."/>
            <person name="Schmutz J."/>
            <person name="Subramanian V."/>
            <person name="Woesten H.A.B."/>
            <person name="Xu J."/>
            <person name="Eastwood D.C."/>
            <person name="Foster G.D."/>
            <person name="Sonnenberg A.S."/>
            <person name="Cullen D."/>
            <person name="de Vries R.P."/>
            <person name="Lundell T."/>
            <person name="Hibbett D.S."/>
            <person name="Henrissat B."/>
            <person name="Burton K.S."/>
            <person name="Kerrigan R.W."/>
            <person name="Challen M.P."/>
            <person name="Grigoriev I.V."/>
            <person name="Martin F."/>
        </authorList>
    </citation>
    <scope>NUCLEOTIDE SEQUENCE [LARGE SCALE GENOMIC DNA]</scope>
    <source>
        <strain evidence="8">JB137-S8 / ATCC MYA-4627 / FGSC 10392</strain>
    </source>
</reference>
<dbReference type="OMA" id="HARIMAT"/>
<dbReference type="AlphaFoldDB" id="K5WQS4"/>